<feature type="compositionally biased region" description="Polar residues" evidence="1">
    <location>
        <begin position="565"/>
        <end position="582"/>
    </location>
</feature>
<feature type="region of interest" description="Disordered" evidence="1">
    <location>
        <begin position="168"/>
        <end position="280"/>
    </location>
</feature>
<feature type="compositionally biased region" description="Basic and acidic residues" evidence="1">
    <location>
        <begin position="649"/>
        <end position="658"/>
    </location>
</feature>
<feature type="compositionally biased region" description="Pro residues" evidence="1">
    <location>
        <begin position="7"/>
        <end position="20"/>
    </location>
</feature>
<feature type="region of interest" description="Disordered" evidence="1">
    <location>
        <begin position="637"/>
        <end position="658"/>
    </location>
</feature>
<keyword evidence="3" id="KW-1185">Reference proteome</keyword>
<gene>
    <name evidence="2" type="ORF">EXIGLDRAFT_512031</name>
</gene>
<dbReference type="STRING" id="1314781.A0A165PES3"/>
<feature type="compositionally biased region" description="Low complexity" evidence="1">
    <location>
        <begin position="176"/>
        <end position="187"/>
    </location>
</feature>
<feature type="compositionally biased region" description="Polar residues" evidence="1">
    <location>
        <begin position="125"/>
        <end position="136"/>
    </location>
</feature>
<evidence type="ECO:0000313" key="3">
    <source>
        <dbReference type="Proteomes" id="UP000077266"/>
    </source>
</evidence>
<feature type="compositionally biased region" description="Low complexity" evidence="1">
    <location>
        <begin position="98"/>
        <end position="116"/>
    </location>
</feature>
<feature type="compositionally biased region" description="Pro residues" evidence="1">
    <location>
        <begin position="606"/>
        <end position="615"/>
    </location>
</feature>
<dbReference type="Proteomes" id="UP000077266">
    <property type="component" value="Unassembled WGS sequence"/>
</dbReference>
<proteinExistence type="predicted"/>
<feature type="region of interest" description="Disordered" evidence="1">
    <location>
        <begin position="1"/>
        <end position="136"/>
    </location>
</feature>
<name>A0A165PES3_EXIGL</name>
<evidence type="ECO:0000256" key="1">
    <source>
        <dbReference type="SAM" id="MobiDB-lite"/>
    </source>
</evidence>
<organism evidence="2 3">
    <name type="scientific">Exidia glandulosa HHB12029</name>
    <dbReference type="NCBI Taxonomy" id="1314781"/>
    <lineage>
        <taxon>Eukaryota</taxon>
        <taxon>Fungi</taxon>
        <taxon>Dikarya</taxon>
        <taxon>Basidiomycota</taxon>
        <taxon>Agaricomycotina</taxon>
        <taxon>Agaricomycetes</taxon>
        <taxon>Auriculariales</taxon>
        <taxon>Exidiaceae</taxon>
        <taxon>Exidia</taxon>
    </lineage>
</organism>
<evidence type="ECO:0000313" key="2">
    <source>
        <dbReference type="EMBL" id="KZW02071.1"/>
    </source>
</evidence>
<feature type="compositionally biased region" description="Low complexity" evidence="1">
    <location>
        <begin position="21"/>
        <end position="82"/>
    </location>
</feature>
<sequence length="685" mass="71204">MAETPPAATPLPDSPSPAPAPAKDLPPTSVEPAPAASEPAPAPVTLNAAAAPAQPAPAPTTTTNNVATATASTTPVVAAPAPKKFTPMNATRKFLEKTSSSSSVPTTSSTPVSASSGNKNLGAYTASTNAEEHSSSLTQVISLIARPAATPSPSAQPSKLVSAKLSNLGVPTAGTPSSWARPPSAAPGDSHAAPGGGTPASGEQAGAQRKRSASPGKPVWGTPNAPARGGPQAPNDFPTAAEAARGWRERPLRANTAHPAAVAASLEPSAEQIRSDAQSKAMAETAAVFRGAHLDPNASHWDEMEEDEDFFQNPIEFGDGTQYNVDVPSEQASRQQSHSSPPPPREPNGAAAVAKDDDEGGWTQVTAKGGAAPSLPSSASATTTSVATPSPLVSPHEAHPPPHSQRALYNDRSNRLEPYNGKPGRGAPAPYRRDSRLSDDGREPPPHRSPTFQLLKHAPGEQPLSKGPMRGPIPSSFDRPPHERERGRPGPGPSAPDNQPPSRGGSGFQPPSRRGTGDMGPPAPPAAVRRGTGDMGPPPPPTQRGPPSAAGDREAPPHLGRITPSRMTNGRDSPVSVTSSRMSTRDRALSIASSAAAPMSIGKVAPPEPELPPSAPALTPGEQEELMKTYQHELAEKARRRRIEEEAEREQQKERARAKAAELEERMAREKQEKVSYYFPLSDVN</sequence>
<dbReference type="OrthoDB" id="2504896at2759"/>
<dbReference type="InParanoid" id="A0A165PES3"/>
<accession>A0A165PES3</accession>
<dbReference type="EMBL" id="KV425890">
    <property type="protein sequence ID" value="KZW02071.1"/>
    <property type="molecule type" value="Genomic_DNA"/>
</dbReference>
<feature type="compositionally biased region" description="Low complexity" evidence="1">
    <location>
        <begin position="371"/>
        <end position="395"/>
    </location>
</feature>
<reference evidence="2 3" key="1">
    <citation type="journal article" date="2016" name="Mol. Biol. Evol.">
        <title>Comparative Genomics of Early-Diverging Mushroom-Forming Fungi Provides Insights into the Origins of Lignocellulose Decay Capabilities.</title>
        <authorList>
            <person name="Nagy L.G."/>
            <person name="Riley R."/>
            <person name="Tritt A."/>
            <person name="Adam C."/>
            <person name="Daum C."/>
            <person name="Floudas D."/>
            <person name="Sun H."/>
            <person name="Yadav J.S."/>
            <person name="Pangilinan J."/>
            <person name="Larsson K.H."/>
            <person name="Matsuura K."/>
            <person name="Barry K."/>
            <person name="Labutti K."/>
            <person name="Kuo R."/>
            <person name="Ohm R.A."/>
            <person name="Bhattacharya S.S."/>
            <person name="Shirouzu T."/>
            <person name="Yoshinaga Y."/>
            <person name="Martin F.M."/>
            <person name="Grigoriev I.V."/>
            <person name="Hibbett D.S."/>
        </authorList>
    </citation>
    <scope>NUCLEOTIDE SEQUENCE [LARGE SCALE GENOMIC DNA]</scope>
    <source>
        <strain evidence="2 3">HHB12029</strain>
    </source>
</reference>
<feature type="compositionally biased region" description="Basic and acidic residues" evidence="1">
    <location>
        <begin position="431"/>
        <end position="446"/>
    </location>
</feature>
<feature type="region of interest" description="Disordered" evidence="1">
    <location>
        <begin position="302"/>
        <end position="622"/>
    </location>
</feature>
<feature type="compositionally biased region" description="Basic and acidic residues" evidence="1">
    <location>
        <begin position="479"/>
        <end position="488"/>
    </location>
</feature>
<dbReference type="AlphaFoldDB" id="A0A165PES3"/>
<protein>
    <submittedName>
        <fullName evidence="2">Uncharacterized protein</fullName>
    </submittedName>
</protein>